<evidence type="ECO:0000256" key="9">
    <source>
        <dbReference type="ARBA" id="ARBA00037998"/>
    </source>
</evidence>
<evidence type="ECO:0000256" key="5">
    <source>
        <dbReference type="ARBA" id="ARBA00022692"/>
    </source>
</evidence>
<dbReference type="InterPro" id="IPR001851">
    <property type="entry name" value="ABC_transp_permease"/>
</dbReference>
<keyword evidence="4" id="KW-0997">Cell inner membrane</keyword>
<organism evidence="11 12">
    <name type="scientific">Aminivibrio pyruvatiphilus</name>
    <dbReference type="NCBI Taxonomy" id="1005740"/>
    <lineage>
        <taxon>Bacteria</taxon>
        <taxon>Thermotogati</taxon>
        <taxon>Synergistota</taxon>
        <taxon>Synergistia</taxon>
        <taxon>Synergistales</taxon>
        <taxon>Aminobacteriaceae</taxon>
        <taxon>Aminivibrio</taxon>
    </lineage>
</organism>
<dbReference type="GO" id="GO:0015190">
    <property type="term" value="F:L-leucine transmembrane transporter activity"/>
    <property type="evidence" value="ECO:0007669"/>
    <property type="project" value="TreeGrafter"/>
</dbReference>
<dbReference type="AlphaFoldDB" id="A0A4R8MBG5"/>
<evidence type="ECO:0000256" key="2">
    <source>
        <dbReference type="ARBA" id="ARBA00022448"/>
    </source>
</evidence>
<keyword evidence="3" id="KW-1003">Cell membrane</keyword>
<evidence type="ECO:0000313" key="12">
    <source>
        <dbReference type="Proteomes" id="UP000295066"/>
    </source>
</evidence>
<dbReference type="GO" id="GO:0005886">
    <property type="term" value="C:plasma membrane"/>
    <property type="evidence" value="ECO:0007669"/>
    <property type="project" value="UniProtKB-SubCell"/>
</dbReference>
<dbReference type="InterPro" id="IPR052157">
    <property type="entry name" value="BCAA_transport_permease"/>
</dbReference>
<keyword evidence="5 10" id="KW-0812">Transmembrane</keyword>
<gene>
    <name evidence="11" type="ORF">C8D99_10260</name>
</gene>
<evidence type="ECO:0000256" key="6">
    <source>
        <dbReference type="ARBA" id="ARBA00022970"/>
    </source>
</evidence>
<keyword evidence="2" id="KW-0813">Transport</keyword>
<evidence type="ECO:0000313" key="11">
    <source>
        <dbReference type="EMBL" id="TDY63079.1"/>
    </source>
</evidence>
<name>A0A4R8MBG5_9BACT</name>
<evidence type="ECO:0000256" key="1">
    <source>
        <dbReference type="ARBA" id="ARBA00004651"/>
    </source>
</evidence>
<dbReference type="Pfam" id="PF02653">
    <property type="entry name" value="BPD_transp_2"/>
    <property type="match status" value="1"/>
</dbReference>
<dbReference type="OrthoDB" id="2085at2"/>
<feature type="transmembrane region" description="Helical" evidence="10">
    <location>
        <begin position="195"/>
        <end position="220"/>
    </location>
</feature>
<keyword evidence="6" id="KW-0029">Amino-acid transport</keyword>
<feature type="transmembrane region" description="Helical" evidence="10">
    <location>
        <begin position="140"/>
        <end position="166"/>
    </location>
</feature>
<feature type="transmembrane region" description="Helical" evidence="10">
    <location>
        <begin position="232"/>
        <end position="254"/>
    </location>
</feature>
<keyword evidence="12" id="KW-1185">Reference proteome</keyword>
<feature type="transmembrane region" description="Helical" evidence="10">
    <location>
        <begin position="100"/>
        <end position="120"/>
    </location>
</feature>
<feature type="transmembrane region" description="Helical" evidence="10">
    <location>
        <begin position="6"/>
        <end position="27"/>
    </location>
</feature>
<feature type="transmembrane region" description="Helical" evidence="10">
    <location>
        <begin position="260"/>
        <end position="283"/>
    </location>
</feature>
<comment type="caution">
    <text evidence="11">The sequence shown here is derived from an EMBL/GenBank/DDBJ whole genome shotgun (WGS) entry which is preliminary data.</text>
</comment>
<evidence type="ECO:0000256" key="3">
    <source>
        <dbReference type="ARBA" id="ARBA00022475"/>
    </source>
</evidence>
<dbReference type="PANTHER" id="PTHR11795">
    <property type="entry name" value="BRANCHED-CHAIN AMINO ACID TRANSPORT SYSTEM PERMEASE PROTEIN LIVH"/>
    <property type="match status" value="1"/>
</dbReference>
<comment type="similarity">
    <text evidence="9">Belongs to the binding-protein-dependent transport system permease family. LivHM subfamily.</text>
</comment>
<evidence type="ECO:0000256" key="10">
    <source>
        <dbReference type="SAM" id="Phobius"/>
    </source>
</evidence>
<evidence type="ECO:0000256" key="7">
    <source>
        <dbReference type="ARBA" id="ARBA00022989"/>
    </source>
</evidence>
<dbReference type="GO" id="GO:0005304">
    <property type="term" value="F:L-valine transmembrane transporter activity"/>
    <property type="evidence" value="ECO:0007669"/>
    <property type="project" value="TreeGrafter"/>
</dbReference>
<evidence type="ECO:0000256" key="4">
    <source>
        <dbReference type="ARBA" id="ARBA00022519"/>
    </source>
</evidence>
<dbReference type="CDD" id="cd06582">
    <property type="entry name" value="TM_PBP1_LivH_like"/>
    <property type="match status" value="1"/>
</dbReference>
<dbReference type="GO" id="GO:0042941">
    <property type="term" value="P:D-alanine transmembrane transport"/>
    <property type="evidence" value="ECO:0007669"/>
    <property type="project" value="TreeGrafter"/>
</dbReference>
<dbReference type="GO" id="GO:1903806">
    <property type="term" value="P:L-isoleucine import across plasma membrane"/>
    <property type="evidence" value="ECO:0007669"/>
    <property type="project" value="TreeGrafter"/>
</dbReference>
<dbReference type="GO" id="GO:0015192">
    <property type="term" value="F:L-phenylalanine transmembrane transporter activity"/>
    <property type="evidence" value="ECO:0007669"/>
    <property type="project" value="TreeGrafter"/>
</dbReference>
<dbReference type="Proteomes" id="UP000295066">
    <property type="component" value="Unassembled WGS sequence"/>
</dbReference>
<dbReference type="GO" id="GO:0015808">
    <property type="term" value="P:L-alanine transport"/>
    <property type="evidence" value="ECO:0007669"/>
    <property type="project" value="TreeGrafter"/>
</dbReference>
<protein>
    <submittedName>
        <fullName evidence="11">Amino acid/amide ABC transporter membrane protein 1 (HAAT family)</fullName>
    </submittedName>
</protein>
<dbReference type="EMBL" id="SORI01000002">
    <property type="protein sequence ID" value="TDY63079.1"/>
    <property type="molecule type" value="Genomic_DNA"/>
</dbReference>
<feature type="transmembrane region" description="Helical" evidence="10">
    <location>
        <begin position="62"/>
        <end position="88"/>
    </location>
</feature>
<dbReference type="GO" id="GO:0015188">
    <property type="term" value="F:L-isoleucine transmembrane transporter activity"/>
    <property type="evidence" value="ECO:0007669"/>
    <property type="project" value="TreeGrafter"/>
</dbReference>
<keyword evidence="7 10" id="KW-1133">Transmembrane helix</keyword>
<sequence length="297" mass="31771">MLVQNILNGISLGSVYALIAVGFALIFNVLKFSNFSQGGVMTVTAYAGYVASRYLSEHLDSSLVLFSAVLAAAALSGALIAAAVERLAFRRLRRTKSEPVYYFISSITMGILLENLITIYASSNFYSYPRFFTTSAVPLFGVNVAVTDMMMFALSITALLALLFILYRTKIGLGIRAACFDVNTVQLMGMNPDFLVTMALMISGTLGGVSGVFLGMNYTLYPQLGQMVVKGFVASVLGGLGSIHGAVIGAVLLGVLEIFFISWVGAGWAPVFIFVVMLAFLLVRPRGIAGVIVQEKA</sequence>
<dbReference type="RefSeq" id="WP_133955901.1">
    <property type="nucleotide sequence ID" value="NZ_SORI01000002.1"/>
</dbReference>
<comment type="subcellular location">
    <subcellularLocation>
        <location evidence="1">Cell membrane</location>
        <topology evidence="1">Multi-pass membrane protein</topology>
    </subcellularLocation>
</comment>
<evidence type="ECO:0000256" key="8">
    <source>
        <dbReference type="ARBA" id="ARBA00023136"/>
    </source>
</evidence>
<reference evidence="11 12" key="1">
    <citation type="submission" date="2019-03" db="EMBL/GenBank/DDBJ databases">
        <title>Genomic Encyclopedia of Type Strains, Phase IV (KMG-IV): sequencing the most valuable type-strain genomes for metagenomic binning, comparative biology and taxonomic classification.</title>
        <authorList>
            <person name="Goeker M."/>
        </authorList>
    </citation>
    <scope>NUCLEOTIDE SEQUENCE [LARGE SCALE GENOMIC DNA]</scope>
    <source>
        <strain evidence="11 12">DSM 25964</strain>
    </source>
</reference>
<keyword evidence="8 10" id="KW-0472">Membrane</keyword>
<accession>A0A4R8MBG5</accession>
<dbReference type="PANTHER" id="PTHR11795:SF371">
    <property type="entry name" value="HIGH-AFFINITY BRANCHED-CHAIN AMINO ACID TRANSPORT SYSTEM PERMEASE PROTEIN LIVH"/>
    <property type="match status" value="1"/>
</dbReference>
<proteinExistence type="inferred from homology"/>